<sequence>MSIRIDLLPKKKYVLPGNSACAGCGMMIGLKVLGMALGEEAVLSIPASCASVVQGLGPKSGIGMPLLNVPFASAASVATGIAEAFKQLGVKGRAVVWAGDGGTADIGFAAVSAAAERNSDVLYVMYDNEAYMNTGIQRSSETPKYAWTTTTPAYAGGKKEQKKDVALIMLAHGAPYVATANIAYPQDLYRKLKRAAEIEGFKFIHLFAPCPPGWSFDPSLTVEVARKAVETGYWILWEYDDGVFKLNPPSTIYADKSKRRPLKEYLKLQGRFAHLTDEQIAELEKEIDKRWDTVLKLAKAFGK</sequence>
<organism evidence="1 2">
    <name type="scientific">Thermoproteus sp. AZ2</name>
    <dbReference type="NCBI Taxonomy" id="1609232"/>
    <lineage>
        <taxon>Archaea</taxon>
        <taxon>Thermoproteota</taxon>
        <taxon>Thermoprotei</taxon>
        <taxon>Thermoproteales</taxon>
        <taxon>Thermoproteaceae</taxon>
        <taxon>Thermoproteus</taxon>
    </lineage>
</organism>
<gene>
    <name evidence="1" type="ORF">TU35_006480</name>
</gene>
<proteinExistence type="predicted"/>
<comment type="caution">
    <text evidence="1">The sequence shown here is derived from an EMBL/GenBank/DDBJ whole genome shotgun (WGS) entry which is preliminary data.</text>
</comment>
<evidence type="ECO:0000313" key="2">
    <source>
        <dbReference type="Proteomes" id="UP000033636"/>
    </source>
</evidence>
<protein>
    <submittedName>
        <fullName evidence="1">3-methyl-2-oxobutanoate dehydrogenase subunit beta</fullName>
    </submittedName>
</protein>
<reference evidence="1" key="1">
    <citation type="submission" date="2024-07" db="EMBL/GenBank/DDBJ databases">
        <title>Metagenome and Metagenome-Assembled Genomes of Archaea from a hot spring from the geothermal field of Los Azufres, Mexico.</title>
        <authorList>
            <person name="Marin-Paredes R."/>
            <person name="Martinez-Romero E."/>
            <person name="Servin-Garciduenas L.E."/>
        </authorList>
    </citation>
    <scope>NUCLEOTIDE SEQUENCE</scope>
</reference>
<name>A0ACC6V1E1_9CREN</name>
<accession>A0ACC6V1E1</accession>
<evidence type="ECO:0000313" key="1">
    <source>
        <dbReference type="EMBL" id="MFB6490874.1"/>
    </source>
</evidence>
<dbReference type="Proteomes" id="UP000033636">
    <property type="component" value="Unassembled WGS sequence"/>
</dbReference>
<dbReference type="EMBL" id="JZWT02000015">
    <property type="protein sequence ID" value="MFB6490874.1"/>
    <property type="molecule type" value="Genomic_DNA"/>
</dbReference>